<dbReference type="Proteomes" id="UP000266673">
    <property type="component" value="Unassembled WGS sequence"/>
</dbReference>
<dbReference type="Gene3D" id="3.40.50.2300">
    <property type="match status" value="1"/>
</dbReference>
<organism evidence="3 4">
    <name type="scientific">Gigaspora rosea</name>
    <dbReference type="NCBI Taxonomy" id="44941"/>
    <lineage>
        <taxon>Eukaryota</taxon>
        <taxon>Fungi</taxon>
        <taxon>Fungi incertae sedis</taxon>
        <taxon>Mucoromycota</taxon>
        <taxon>Glomeromycotina</taxon>
        <taxon>Glomeromycetes</taxon>
        <taxon>Diversisporales</taxon>
        <taxon>Gigasporaceae</taxon>
        <taxon>Gigaspora</taxon>
    </lineage>
</organism>
<feature type="domain" description="Response regulatory" evidence="2">
    <location>
        <begin position="167"/>
        <end position="214"/>
    </location>
</feature>
<reference evidence="3 4" key="1">
    <citation type="submission" date="2018-06" db="EMBL/GenBank/DDBJ databases">
        <title>Comparative genomics reveals the genomic features of Rhizophagus irregularis, R. cerebriforme, R. diaphanum and Gigaspora rosea, and their symbiotic lifestyle signature.</title>
        <authorList>
            <person name="Morin E."/>
            <person name="San Clemente H."/>
            <person name="Chen E.C.H."/>
            <person name="De La Providencia I."/>
            <person name="Hainaut M."/>
            <person name="Kuo A."/>
            <person name="Kohler A."/>
            <person name="Murat C."/>
            <person name="Tang N."/>
            <person name="Roy S."/>
            <person name="Loubradou J."/>
            <person name="Henrissat B."/>
            <person name="Grigoriev I.V."/>
            <person name="Corradi N."/>
            <person name="Roux C."/>
            <person name="Martin F.M."/>
        </authorList>
    </citation>
    <scope>NUCLEOTIDE SEQUENCE [LARGE SCALE GENOMIC DNA]</scope>
    <source>
        <strain evidence="3 4">DAOM 194757</strain>
    </source>
</reference>
<evidence type="ECO:0000313" key="4">
    <source>
        <dbReference type="Proteomes" id="UP000266673"/>
    </source>
</evidence>
<sequence length="214" mass="24585">MNFLKNFERVGAFDNCDEGIQAANYYKELYNQAAYDIAFINLYEKDVEEITKAALELRKINGNNLFIVFIVFSSASGKALAKKLIDTIGGQSTRIFKPITYKKLINQCLHHYNLEKDFENNAKNFINNNLEKFKLDFENLRKRMAGHEMVVIRSPKSRSRTISDKKCILCVDDNPVDLKITRKKLEELGYSTLLATTGQEAFFAQNLNHLVLAK</sequence>
<dbReference type="PROSITE" id="PS50110">
    <property type="entry name" value="RESPONSE_REGULATORY"/>
    <property type="match status" value="1"/>
</dbReference>
<dbReference type="EMBL" id="QKWP01000246">
    <property type="protein sequence ID" value="RIB23734.1"/>
    <property type="molecule type" value="Genomic_DNA"/>
</dbReference>
<dbReference type="STRING" id="44941.A0A397VMK6"/>
<evidence type="ECO:0000313" key="3">
    <source>
        <dbReference type="EMBL" id="RIB23734.1"/>
    </source>
</evidence>
<name>A0A397VMK6_9GLOM</name>
<protein>
    <recommendedName>
        <fullName evidence="2">Response regulatory domain-containing protein</fullName>
    </recommendedName>
</protein>
<dbReference type="InterPro" id="IPR011006">
    <property type="entry name" value="CheY-like_superfamily"/>
</dbReference>
<keyword evidence="4" id="KW-1185">Reference proteome</keyword>
<dbReference type="InterPro" id="IPR001789">
    <property type="entry name" value="Sig_transdc_resp-reg_receiver"/>
</dbReference>
<dbReference type="GO" id="GO:0000160">
    <property type="term" value="P:phosphorelay signal transduction system"/>
    <property type="evidence" value="ECO:0007669"/>
    <property type="project" value="InterPro"/>
</dbReference>
<proteinExistence type="predicted"/>
<gene>
    <name evidence="3" type="ORF">C2G38_2032487</name>
</gene>
<comment type="caution">
    <text evidence="3">The sequence shown here is derived from an EMBL/GenBank/DDBJ whole genome shotgun (WGS) entry which is preliminary data.</text>
</comment>
<dbReference type="AlphaFoldDB" id="A0A397VMK6"/>
<evidence type="ECO:0000256" key="1">
    <source>
        <dbReference type="PROSITE-ProRule" id="PRU00169"/>
    </source>
</evidence>
<dbReference type="SUPFAM" id="SSF52172">
    <property type="entry name" value="CheY-like"/>
    <property type="match status" value="1"/>
</dbReference>
<dbReference type="OrthoDB" id="10500043at2759"/>
<accession>A0A397VMK6</accession>
<evidence type="ECO:0000259" key="2">
    <source>
        <dbReference type="PROSITE" id="PS50110"/>
    </source>
</evidence>
<comment type="caution">
    <text evidence="1">Lacks conserved residue(s) required for the propagation of feature annotation.</text>
</comment>